<protein>
    <submittedName>
        <fullName evidence="2">Uncharacterized protein</fullName>
    </submittedName>
</protein>
<feature type="transmembrane region" description="Helical" evidence="1">
    <location>
        <begin position="150"/>
        <end position="173"/>
    </location>
</feature>
<keyword evidence="1" id="KW-1133">Transmembrane helix</keyword>
<dbReference type="GeneID" id="93127815"/>
<organism evidence="2 3">
    <name type="scientific">Burkholderia dolosa</name>
    <dbReference type="NCBI Taxonomy" id="152500"/>
    <lineage>
        <taxon>Bacteria</taxon>
        <taxon>Pseudomonadati</taxon>
        <taxon>Pseudomonadota</taxon>
        <taxon>Betaproteobacteria</taxon>
        <taxon>Burkholderiales</taxon>
        <taxon>Burkholderiaceae</taxon>
        <taxon>Burkholderia</taxon>
        <taxon>Burkholderia cepacia complex</taxon>
    </lineage>
</organism>
<reference evidence="2 3" key="1">
    <citation type="submission" date="2021-02" db="EMBL/GenBank/DDBJ databases">
        <title>FDA dAtabase for Regulatory Grade micrObial Sequences (FDA-ARGOS): Supporting development and validation of Infectious Disease Dx tests.</title>
        <authorList>
            <person name="Minogue T."/>
            <person name="Wolcott M."/>
            <person name="Wasieloski L."/>
            <person name="Aguilar W."/>
            <person name="Moore D."/>
            <person name="Jaissle J."/>
            <person name="Tallon L."/>
            <person name="Sadzewicz L."/>
            <person name="Zhao X."/>
            <person name="Boylan J."/>
            <person name="Ott S."/>
            <person name="Bowen H."/>
            <person name="Vavikolanu K."/>
            <person name="Mehta A."/>
            <person name="Aluvathingal J."/>
            <person name="Nadendla S."/>
            <person name="Yan Y."/>
            <person name="Sichtig H."/>
        </authorList>
    </citation>
    <scope>NUCLEOTIDE SEQUENCE [LARGE SCALE GENOMIC DNA]</scope>
    <source>
        <strain evidence="2 3">FDAARGOS_1272</strain>
    </source>
</reference>
<feature type="transmembrane region" description="Helical" evidence="1">
    <location>
        <begin position="285"/>
        <end position="304"/>
    </location>
</feature>
<keyword evidence="3" id="KW-1185">Reference proteome</keyword>
<feature type="transmembrane region" description="Helical" evidence="1">
    <location>
        <begin position="310"/>
        <end position="325"/>
    </location>
</feature>
<dbReference type="RefSeq" id="WP_123806836.1">
    <property type="nucleotide sequence ID" value="NZ_CABVPR010000006.1"/>
</dbReference>
<accession>A0A892I2N1</accession>
<dbReference type="AlphaFoldDB" id="A0A892I2N1"/>
<evidence type="ECO:0000313" key="3">
    <source>
        <dbReference type="Proteomes" id="UP000625568"/>
    </source>
</evidence>
<evidence type="ECO:0000313" key="2">
    <source>
        <dbReference type="EMBL" id="QRO77032.1"/>
    </source>
</evidence>
<feature type="transmembrane region" description="Helical" evidence="1">
    <location>
        <begin position="71"/>
        <end position="88"/>
    </location>
</feature>
<sequence>MIEAIWNSLPAKVTRCLNWIHELPLRIFIPSALLFIILKNGIWVIPNIEVLRSMASDITRNMLVNDVRGQYLYSSFFGLALAWITGAYRTTTAFAAMHFSAFIAGTIGLSIFIDRRHGQSVVKLFLIALACAPISNVILNWLGISDVFTYLFGTIIAISESVPILFLATMFLGVSHMEQGIVIAVIVITKIALIDDAHSKSRLLRILAVATGIVSAKIFFVAYFSAMNFNLTFSRAAFATPAFAYLFLSGFLRNISVTVYAFYSAAWVLVGFFINFALRSHNKRFLAFTIFANITAAATSAMVYDSTRDFTLIVWPAFVAALIYVDRKADREELRKATLLAFAACLILPKIIVWAGKMQSSALFYDFLFVAEKITRKSLIAPLDYIHIAWPFAY</sequence>
<evidence type="ECO:0000256" key="1">
    <source>
        <dbReference type="SAM" id="Phobius"/>
    </source>
</evidence>
<feature type="transmembrane region" description="Helical" evidence="1">
    <location>
        <begin position="203"/>
        <end position="224"/>
    </location>
</feature>
<dbReference type="Proteomes" id="UP000625568">
    <property type="component" value="Chromosome 1"/>
</dbReference>
<feature type="transmembrane region" description="Helical" evidence="1">
    <location>
        <begin position="337"/>
        <end position="356"/>
    </location>
</feature>
<keyword evidence="1" id="KW-0812">Transmembrane</keyword>
<feature type="transmembrane region" description="Helical" evidence="1">
    <location>
        <begin position="124"/>
        <end position="144"/>
    </location>
</feature>
<gene>
    <name evidence="2" type="ORF">I6K02_14235</name>
</gene>
<dbReference type="EMBL" id="CP069482">
    <property type="protein sequence ID" value="QRO77032.1"/>
    <property type="molecule type" value="Genomic_DNA"/>
</dbReference>
<name>A0A892I2N1_9BURK</name>
<feature type="transmembrane region" description="Helical" evidence="1">
    <location>
        <begin position="94"/>
        <end position="112"/>
    </location>
</feature>
<keyword evidence="1" id="KW-0472">Membrane</keyword>
<feature type="transmembrane region" description="Helical" evidence="1">
    <location>
        <begin position="259"/>
        <end position="278"/>
    </location>
</feature>
<proteinExistence type="predicted"/>
<feature type="transmembrane region" description="Helical" evidence="1">
    <location>
        <begin position="27"/>
        <end position="50"/>
    </location>
</feature>